<sequence length="365" mass="41064">MGSIMHSFLDKKGVIQVVLGLEVANSLEEIMEEALEEVSMVAFLDQHLIKDMLLINHLITINSLQCGVAAPPANYNVVAYSAWCIDLGATNHDTQDAANIKTLNSPDIHLTNTIPWIFYRKVIGVSNFFLFVEGKLASPAVSNVFESIPGVKVIYKTRELEEQQANIRIWNETWLSRFFYKPCNYEVFVKQSLNMEMAIVMARDAGMDWIIRLDADELIHACNIQEYSGLLSSMHNASKQTSASLYPGGESCIERDDMKEPFSEVSMFKKNYDHLPKDVYFGNYREAARNNPHYFLTYGNGKAAARVQDHLRPNGAHRTQCMVILYHTNCISSASMPCLGSYVAPAAQTNLFGEKGERKGEEVKL</sequence>
<gene>
    <name evidence="1" type="ORF">WN944_024152</name>
</gene>
<evidence type="ECO:0000313" key="2">
    <source>
        <dbReference type="Proteomes" id="UP001428341"/>
    </source>
</evidence>
<dbReference type="AlphaFoldDB" id="A0AAP0LRY0"/>
<comment type="caution">
    <text evidence="1">The sequence shown here is derived from an EMBL/GenBank/DDBJ whole genome shotgun (WGS) entry which is preliminary data.</text>
</comment>
<name>A0AAP0LRY0_9ROSI</name>
<evidence type="ECO:0000313" key="1">
    <source>
        <dbReference type="EMBL" id="KAK9181015.1"/>
    </source>
</evidence>
<dbReference type="InterPro" id="IPR044224">
    <property type="entry name" value="KOBITO1-like"/>
</dbReference>
<dbReference type="PANTHER" id="PTHR46701:SF6">
    <property type="entry name" value="GLYCOSYLTRANSFERASE FAMILY 92 PROTEIN"/>
    <property type="match status" value="1"/>
</dbReference>
<organism evidence="1 2">
    <name type="scientific">Citrus x changshan-huyou</name>
    <dbReference type="NCBI Taxonomy" id="2935761"/>
    <lineage>
        <taxon>Eukaryota</taxon>
        <taxon>Viridiplantae</taxon>
        <taxon>Streptophyta</taxon>
        <taxon>Embryophyta</taxon>
        <taxon>Tracheophyta</taxon>
        <taxon>Spermatophyta</taxon>
        <taxon>Magnoliopsida</taxon>
        <taxon>eudicotyledons</taxon>
        <taxon>Gunneridae</taxon>
        <taxon>Pentapetalae</taxon>
        <taxon>rosids</taxon>
        <taxon>malvids</taxon>
        <taxon>Sapindales</taxon>
        <taxon>Rutaceae</taxon>
        <taxon>Aurantioideae</taxon>
        <taxon>Citrus</taxon>
    </lineage>
</organism>
<dbReference type="PANTHER" id="PTHR46701">
    <property type="entry name" value="GLYCOSYLTRANSFERASE-LIKE KOBITO 1"/>
    <property type="match status" value="1"/>
</dbReference>
<accession>A0AAP0LRY0</accession>
<protein>
    <recommendedName>
        <fullName evidence="3">Glycosyltransferase family 92 protein</fullName>
    </recommendedName>
</protein>
<dbReference type="GO" id="GO:0009737">
    <property type="term" value="P:response to abscisic acid"/>
    <property type="evidence" value="ECO:0007669"/>
    <property type="project" value="InterPro"/>
</dbReference>
<proteinExistence type="predicted"/>
<dbReference type="GO" id="GO:0030244">
    <property type="term" value="P:cellulose biosynthetic process"/>
    <property type="evidence" value="ECO:0007669"/>
    <property type="project" value="InterPro"/>
</dbReference>
<dbReference type="EMBL" id="JBCGBO010000024">
    <property type="protein sequence ID" value="KAK9181015.1"/>
    <property type="molecule type" value="Genomic_DNA"/>
</dbReference>
<evidence type="ECO:0008006" key="3">
    <source>
        <dbReference type="Google" id="ProtNLM"/>
    </source>
</evidence>
<keyword evidence="2" id="KW-1185">Reference proteome</keyword>
<reference evidence="1 2" key="1">
    <citation type="submission" date="2024-05" db="EMBL/GenBank/DDBJ databases">
        <title>Haplotype-resolved chromosome-level genome assembly of Huyou (Citrus changshanensis).</title>
        <authorList>
            <person name="Miao C."/>
            <person name="Chen W."/>
            <person name="Wu Y."/>
            <person name="Wang L."/>
            <person name="Zhao S."/>
            <person name="Grierson D."/>
            <person name="Xu C."/>
            <person name="Chen K."/>
        </authorList>
    </citation>
    <scope>NUCLEOTIDE SEQUENCE [LARGE SCALE GENOMIC DNA]</scope>
    <source>
        <strain evidence="1">01-14</strain>
        <tissue evidence="1">Leaf</tissue>
    </source>
</reference>
<dbReference type="Proteomes" id="UP001428341">
    <property type="component" value="Unassembled WGS sequence"/>
</dbReference>